<dbReference type="InterPro" id="IPR013785">
    <property type="entry name" value="Aldolase_TIM"/>
</dbReference>
<dbReference type="GO" id="GO:0005829">
    <property type="term" value="C:cytosol"/>
    <property type="evidence" value="ECO:0007669"/>
    <property type="project" value="TreeGrafter"/>
</dbReference>
<dbReference type="EMBL" id="NBTZ01000065">
    <property type="protein sequence ID" value="OTP74311.1"/>
    <property type="molecule type" value="Genomic_DNA"/>
</dbReference>
<comment type="caution">
    <text evidence="2">The sequence shown here is derived from an EMBL/GenBank/DDBJ whole genome shotgun (WGS) entry which is preliminary data.</text>
</comment>
<dbReference type="Proteomes" id="UP000195221">
    <property type="component" value="Unassembled WGS sequence"/>
</dbReference>
<proteinExistence type="predicted"/>
<dbReference type="PANTHER" id="PTHR22893">
    <property type="entry name" value="NADH OXIDOREDUCTASE-RELATED"/>
    <property type="match status" value="1"/>
</dbReference>
<name>A0A242MSG5_CABSO</name>
<dbReference type="PANTHER" id="PTHR22893:SF98">
    <property type="entry name" value="OXIDOREDUCTASE"/>
    <property type="match status" value="1"/>
</dbReference>
<dbReference type="SUPFAM" id="SSF51395">
    <property type="entry name" value="FMN-linked oxidoreductases"/>
    <property type="match status" value="1"/>
</dbReference>
<evidence type="ECO:0000313" key="3">
    <source>
        <dbReference type="Proteomes" id="UP000195221"/>
    </source>
</evidence>
<accession>A0A242MSG5</accession>
<sequence>MTKQLNKRGIGCLHVVEPRVKRQGNDREVHDPVAACHLRPKFTGMLIAAGSFTEETADAIIAAGHADIVAFGRHFIANPDLSKRLRLNLPINRYDRSTFYGGDACGYTDFPFHDETQAA</sequence>
<dbReference type="InterPro" id="IPR001155">
    <property type="entry name" value="OxRdtase_FMN_N"/>
</dbReference>
<dbReference type="Gene3D" id="3.20.20.70">
    <property type="entry name" value="Aldolase class I"/>
    <property type="match status" value="1"/>
</dbReference>
<reference evidence="2 3" key="1">
    <citation type="submission" date="2017-03" db="EMBL/GenBank/DDBJ databases">
        <title>Genome analysis of strain PAMC 26577.</title>
        <authorList>
            <person name="Oh H.-M."/>
            <person name="Yang J.-A."/>
        </authorList>
    </citation>
    <scope>NUCLEOTIDE SEQUENCE [LARGE SCALE GENOMIC DNA]</scope>
    <source>
        <strain evidence="2 3">PAMC 26577</strain>
    </source>
</reference>
<evidence type="ECO:0000313" key="2">
    <source>
        <dbReference type="EMBL" id="OTP74311.1"/>
    </source>
</evidence>
<gene>
    <name evidence="2" type="ORF">PAMC26577_15930</name>
</gene>
<dbReference type="GO" id="GO:0010181">
    <property type="term" value="F:FMN binding"/>
    <property type="evidence" value="ECO:0007669"/>
    <property type="project" value="InterPro"/>
</dbReference>
<feature type="domain" description="NADH:flavin oxidoreductase/NADH oxidase N-terminal" evidence="1">
    <location>
        <begin position="11"/>
        <end position="90"/>
    </location>
</feature>
<protein>
    <submittedName>
        <fullName evidence="2">N-ethylmaleimide reductase</fullName>
    </submittedName>
</protein>
<evidence type="ECO:0000259" key="1">
    <source>
        <dbReference type="Pfam" id="PF00724"/>
    </source>
</evidence>
<dbReference type="AlphaFoldDB" id="A0A242MSG5"/>
<organism evidence="2 3">
    <name type="scientific">Caballeronia sordidicola</name>
    <name type="common">Burkholderia sordidicola</name>
    <dbReference type="NCBI Taxonomy" id="196367"/>
    <lineage>
        <taxon>Bacteria</taxon>
        <taxon>Pseudomonadati</taxon>
        <taxon>Pseudomonadota</taxon>
        <taxon>Betaproteobacteria</taxon>
        <taxon>Burkholderiales</taxon>
        <taxon>Burkholderiaceae</taxon>
        <taxon>Caballeronia</taxon>
    </lineage>
</organism>
<dbReference type="InterPro" id="IPR045247">
    <property type="entry name" value="Oye-like"/>
</dbReference>
<dbReference type="GO" id="GO:0016491">
    <property type="term" value="F:oxidoreductase activity"/>
    <property type="evidence" value="ECO:0007669"/>
    <property type="project" value="InterPro"/>
</dbReference>
<dbReference type="Pfam" id="PF00724">
    <property type="entry name" value="Oxidored_FMN"/>
    <property type="match status" value="1"/>
</dbReference>